<proteinExistence type="predicted"/>
<dbReference type="VEuPathDB" id="FungiDB:RhiirA1_462360"/>
<protein>
    <recommendedName>
        <fullName evidence="4">FAR1 domain-containing protein</fullName>
    </recommendedName>
</protein>
<keyword evidence="3" id="KW-1185">Reference proteome</keyword>
<reference evidence="1 3" key="1">
    <citation type="submission" date="2015-10" db="EMBL/GenBank/DDBJ databases">
        <title>Genome analyses suggest a sexual origin of heterokaryosis in a supposedly ancient asexual fungus.</title>
        <authorList>
            <person name="Ropars J."/>
            <person name="Sedzielewska K."/>
            <person name="Noel J."/>
            <person name="Charron P."/>
            <person name="Farinelli L."/>
            <person name="Marton T."/>
            <person name="Kruger M."/>
            <person name="Pelin A."/>
            <person name="Brachmann A."/>
            <person name="Corradi N."/>
        </authorList>
    </citation>
    <scope>NUCLEOTIDE SEQUENCE [LARGE SCALE GENOMIC DNA]</scope>
    <source>
        <strain evidence="1 3">A4</strain>
    </source>
</reference>
<evidence type="ECO:0000313" key="3">
    <source>
        <dbReference type="Proteomes" id="UP000234323"/>
    </source>
</evidence>
<organism evidence="1 3">
    <name type="scientific">Rhizophagus irregularis</name>
    <dbReference type="NCBI Taxonomy" id="588596"/>
    <lineage>
        <taxon>Eukaryota</taxon>
        <taxon>Fungi</taxon>
        <taxon>Fungi incertae sedis</taxon>
        <taxon>Mucoromycota</taxon>
        <taxon>Glomeromycotina</taxon>
        <taxon>Glomeromycetes</taxon>
        <taxon>Glomerales</taxon>
        <taxon>Glomeraceae</taxon>
        <taxon>Rhizophagus</taxon>
    </lineage>
</organism>
<evidence type="ECO:0000313" key="2">
    <source>
        <dbReference type="EMBL" id="PKY59325.1"/>
    </source>
</evidence>
<accession>A0A2I1GL72</accession>
<dbReference type="Proteomes" id="UP000234323">
    <property type="component" value="Unassembled WGS sequence"/>
</dbReference>
<sequence>MEEELSEDTQNSEFTHDNCNDKAILSNEDEHVLLYTGKRFELWDDCEDFVSAWAKRQGFRIIKDRVVRDGGVIRRRTYICSHGRTYDSTSAKDTTVLPKKLQGKRSITNNWLGILN</sequence>
<dbReference type="EMBL" id="LLXI01003493">
    <property type="protein sequence ID" value="PKY59325.1"/>
    <property type="molecule type" value="Genomic_DNA"/>
</dbReference>
<gene>
    <name evidence="1" type="ORF">RhiirA4_444801</name>
    <name evidence="2" type="ORF">RhiirA4_550333</name>
</gene>
<dbReference type="AlphaFoldDB" id="A0A2I1GL72"/>
<name>A0A2I1GL72_9GLOM</name>
<dbReference type="EMBL" id="LLXI01000538">
    <property type="protein sequence ID" value="PKY47355.1"/>
    <property type="molecule type" value="Genomic_DNA"/>
</dbReference>
<evidence type="ECO:0008006" key="4">
    <source>
        <dbReference type="Google" id="ProtNLM"/>
    </source>
</evidence>
<evidence type="ECO:0000313" key="1">
    <source>
        <dbReference type="EMBL" id="PKY47355.1"/>
    </source>
</evidence>
<dbReference type="VEuPathDB" id="FungiDB:FUN_023978"/>
<comment type="caution">
    <text evidence="1">The sequence shown here is derived from an EMBL/GenBank/DDBJ whole genome shotgun (WGS) entry which is preliminary data.</text>
</comment>
<dbReference type="VEuPathDB" id="FungiDB:RhiirFUN_008977"/>